<dbReference type="GO" id="GO:0003677">
    <property type="term" value="F:DNA binding"/>
    <property type="evidence" value="ECO:0007669"/>
    <property type="project" value="UniProtKB-KW"/>
</dbReference>
<proteinExistence type="predicted"/>
<dbReference type="InterPro" id="IPR008920">
    <property type="entry name" value="TF_FadR/GntR_C"/>
</dbReference>
<gene>
    <name evidence="5" type="ORF">G6N74_12700</name>
</gene>
<dbReference type="SMART" id="SM00345">
    <property type="entry name" value="HTH_GNTR"/>
    <property type="match status" value="1"/>
</dbReference>
<organism evidence="5 6">
    <name type="scientific">Mesorhizobium zhangyense</name>
    <dbReference type="NCBI Taxonomy" id="1776730"/>
    <lineage>
        <taxon>Bacteria</taxon>
        <taxon>Pseudomonadati</taxon>
        <taxon>Pseudomonadota</taxon>
        <taxon>Alphaproteobacteria</taxon>
        <taxon>Hyphomicrobiales</taxon>
        <taxon>Phyllobacteriaceae</taxon>
        <taxon>Mesorhizobium</taxon>
    </lineage>
</organism>
<dbReference type="Pfam" id="PF00392">
    <property type="entry name" value="GntR"/>
    <property type="match status" value="1"/>
</dbReference>
<name>A0A7C9VDP9_9HYPH</name>
<dbReference type="InterPro" id="IPR000524">
    <property type="entry name" value="Tscrpt_reg_HTH_GntR"/>
</dbReference>
<dbReference type="PANTHER" id="PTHR43537:SF44">
    <property type="entry name" value="GNTR FAMILY REGULATORY PROTEIN"/>
    <property type="match status" value="1"/>
</dbReference>
<comment type="caution">
    <text evidence="5">The sequence shown here is derived from an EMBL/GenBank/DDBJ whole genome shotgun (WGS) entry which is preliminary data.</text>
</comment>
<evidence type="ECO:0000256" key="2">
    <source>
        <dbReference type="ARBA" id="ARBA00023125"/>
    </source>
</evidence>
<dbReference type="SUPFAM" id="SSF46785">
    <property type="entry name" value="Winged helix' DNA-binding domain"/>
    <property type="match status" value="1"/>
</dbReference>
<reference evidence="5 6" key="1">
    <citation type="submission" date="2020-02" db="EMBL/GenBank/DDBJ databases">
        <title>Genome sequence of the type strain CGMCC 1.15528 of Mesorhizobium zhangyense.</title>
        <authorList>
            <person name="Gao J."/>
            <person name="Sun J."/>
        </authorList>
    </citation>
    <scope>NUCLEOTIDE SEQUENCE [LARGE SCALE GENOMIC DNA]</scope>
    <source>
        <strain evidence="5 6">CGMCC 1.15528</strain>
    </source>
</reference>
<dbReference type="SUPFAM" id="SSF48008">
    <property type="entry name" value="GntR ligand-binding domain-like"/>
    <property type="match status" value="1"/>
</dbReference>
<dbReference type="SMART" id="SM00895">
    <property type="entry name" value="FCD"/>
    <property type="match status" value="1"/>
</dbReference>
<keyword evidence="2" id="KW-0238">DNA-binding</keyword>
<dbReference type="RefSeq" id="WP_165117790.1">
    <property type="nucleotide sequence ID" value="NZ_JAAKZG010000004.1"/>
</dbReference>
<dbReference type="Gene3D" id="1.10.10.10">
    <property type="entry name" value="Winged helix-like DNA-binding domain superfamily/Winged helix DNA-binding domain"/>
    <property type="match status" value="1"/>
</dbReference>
<evidence type="ECO:0000256" key="3">
    <source>
        <dbReference type="ARBA" id="ARBA00023163"/>
    </source>
</evidence>
<evidence type="ECO:0000313" key="6">
    <source>
        <dbReference type="Proteomes" id="UP000481252"/>
    </source>
</evidence>
<dbReference type="PANTHER" id="PTHR43537">
    <property type="entry name" value="TRANSCRIPTIONAL REGULATOR, GNTR FAMILY"/>
    <property type="match status" value="1"/>
</dbReference>
<dbReference type="PROSITE" id="PS50949">
    <property type="entry name" value="HTH_GNTR"/>
    <property type="match status" value="1"/>
</dbReference>
<evidence type="ECO:0000313" key="5">
    <source>
        <dbReference type="EMBL" id="NGN41928.1"/>
    </source>
</evidence>
<dbReference type="EMBL" id="JAAKZG010000004">
    <property type="protein sequence ID" value="NGN41928.1"/>
    <property type="molecule type" value="Genomic_DNA"/>
</dbReference>
<keyword evidence="1" id="KW-0805">Transcription regulation</keyword>
<dbReference type="Pfam" id="PF07729">
    <property type="entry name" value="FCD"/>
    <property type="match status" value="1"/>
</dbReference>
<dbReference type="AlphaFoldDB" id="A0A7C9VDP9"/>
<sequence>MRQPIQRKSLQDQATEWLREAIVRGDFAPGAVLTELDLTDRIGLGRGTVRSALFAMEAQELVTRTPYSSWRVAVLDAQAIWEIYTLRAAFEGLGARILAERRTEFGTKLVEAAFAALPAANDAGTDARVAADLGFHASFVEQTGHQHLIRRHGLLADKMEWLYRWSEAHWPCRQPLVSDHQCLFDTLMTGSPDAAEQAVRDHIAESIELDVTGFHELHARGATPPQQEQA</sequence>
<dbReference type="InterPro" id="IPR036388">
    <property type="entry name" value="WH-like_DNA-bd_sf"/>
</dbReference>
<accession>A0A7C9VDP9</accession>
<feature type="domain" description="HTH gntR-type" evidence="4">
    <location>
        <begin position="8"/>
        <end position="75"/>
    </location>
</feature>
<dbReference type="GO" id="GO:0003700">
    <property type="term" value="F:DNA-binding transcription factor activity"/>
    <property type="evidence" value="ECO:0007669"/>
    <property type="project" value="InterPro"/>
</dbReference>
<evidence type="ECO:0000256" key="1">
    <source>
        <dbReference type="ARBA" id="ARBA00023015"/>
    </source>
</evidence>
<dbReference type="InterPro" id="IPR011711">
    <property type="entry name" value="GntR_C"/>
</dbReference>
<dbReference type="InterPro" id="IPR036390">
    <property type="entry name" value="WH_DNA-bd_sf"/>
</dbReference>
<dbReference type="Gene3D" id="1.20.120.530">
    <property type="entry name" value="GntR ligand-binding domain-like"/>
    <property type="match status" value="1"/>
</dbReference>
<keyword evidence="6" id="KW-1185">Reference proteome</keyword>
<dbReference type="Proteomes" id="UP000481252">
    <property type="component" value="Unassembled WGS sequence"/>
</dbReference>
<evidence type="ECO:0000259" key="4">
    <source>
        <dbReference type="PROSITE" id="PS50949"/>
    </source>
</evidence>
<protein>
    <submittedName>
        <fullName evidence="5">GntR family transcriptional regulator</fullName>
    </submittedName>
</protein>
<keyword evidence="3" id="KW-0804">Transcription</keyword>